<name>A0A1Y2ATK5_9FUNG</name>
<evidence type="ECO:0000313" key="3">
    <source>
        <dbReference type="Proteomes" id="UP000193920"/>
    </source>
</evidence>
<evidence type="ECO:0000313" key="2">
    <source>
        <dbReference type="EMBL" id="ORY25899.1"/>
    </source>
</evidence>
<dbReference type="Proteomes" id="UP000193920">
    <property type="component" value="Unassembled WGS sequence"/>
</dbReference>
<feature type="transmembrane region" description="Helical" evidence="1">
    <location>
        <begin position="65"/>
        <end position="84"/>
    </location>
</feature>
<comment type="caution">
    <text evidence="2">The sequence shown here is derived from an EMBL/GenBank/DDBJ whole genome shotgun (WGS) entry which is preliminary data.</text>
</comment>
<feature type="transmembrane region" description="Helical" evidence="1">
    <location>
        <begin position="184"/>
        <end position="205"/>
    </location>
</feature>
<protein>
    <submittedName>
        <fullName evidence="2">Uncharacterized protein</fullName>
    </submittedName>
</protein>
<keyword evidence="3" id="KW-1185">Reference proteome</keyword>
<keyword evidence="1" id="KW-0472">Membrane</keyword>
<dbReference type="STRING" id="1754190.A0A1Y2ATK5"/>
<organism evidence="2 3">
    <name type="scientific">Neocallimastix californiae</name>
    <dbReference type="NCBI Taxonomy" id="1754190"/>
    <lineage>
        <taxon>Eukaryota</taxon>
        <taxon>Fungi</taxon>
        <taxon>Fungi incertae sedis</taxon>
        <taxon>Chytridiomycota</taxon>
        <taxon>Chytridiomycota incertae sedis</taxon>
        <taxon>Neocallimastigomycetes</taxon>
        <taxon>Neocallimastigales</taxon>
        <taxon>Neocallimastigaceae</taxon>
        <taxon>Neocallimastix</taxon>
    </lineage>
</organism>
<reference evidence="2 3" key="1">
    <citation type="submission" date="2016-08" db="EMBL/GenBank/DDBJ databases">
        <title>A Parts List for Fungal Cellulosomes Revealed by Comparative Genomics.</title>
        <authorList>
            <consortium name="DOE Joint Genome Institute"/>
            <person name="Haitjema C.H."/>
            <person name="Gilmore S.P."/>
            <person name="Henske J.K."/>
            <person name="Solomon K.V."/>
            <person name="De Groot R."/>
            <person name="Kuo A."/>
            <person name="Mondo S.J."/>
            <person name="Salamov A.A."/>
            <person name="Labutti K."/>
            <person name="Zhao Z."/>
            <person name="Chiniquy J."/>
            <person name="Barry K."/>
            <person name="Brewer H.M."/>
            <person name="Purvine S.O."/>
            <person name="Wright A.T."/>
            <person name="Boxma B."/>
            <person name="Van Alen T."/>
            <person name="Hackstein J.H."/>
            <person name="Baker S.E."/>
            <person name="Grigoriev I.V."/>
            <person name="O'Malley M.A."/>
        </authorList>
    </citation>
    <scope>NUCLEOTIDE SEQUENCE [LARGE SCALE GENOMIC DNA]</scope>
    <source>
        <strain evidence="2 3">G1</strain>
    </source>
</reference>
<dbReference type="EMBL" id="MCOG01000207">
    <property type="protein sequence ID" value="ORY25899.1"/>
    <property type="molecule type" value="Genomic_DNA"/>
</dbReference>
<keyword evidence="1" id="KW-0812">Transmembrane</keyword>
<feature type="transmembrane region" description="Helical" evidence="1">
    <location>
        <begin position="279"/>
        <end position="303"/>
    </location>
</feature>
<dbReference type="AlphaFoldDB" id="A0A1Y2ATK5"/>
<gene>
    <name evidence="2" type="ORF">LY90DRAFT_674743</name>
</gene>
<sequence length="482" mass="57567">MNSNLLDRKYFIENGTKATNLQWLFSKGTNYDCYLEYINSLDNETILNNKINDIRTIIYALHRPLQFTFFYWTILIFILHKFNFKKPVMKIILAHFILRSLGDVIDKFGDLMPRYYANERIFDNENNFIGFKCRYDSSNPERHPLRWFLTRQIGCTLWCTGEIVGDWYPLFRTKAMSWDKKSILLVYFTCGLFNFSKISLFVYHYKLLPSQLYDKDGVYDQDTVDKFYFPYWYIQILIIYTSVIYDFSVYYVLRKNLSKISQSNIGFIKKFKMLSQYRILVSTFICFAFLPIISITLMLKIYFFKAYNYHKLNFSFDEIRQSITNVQYFMIFIDQILLLHKNDDEDTRRVTLPSSMSSGNYYVDNKSNSVITGNQSSSHQSSLYKFHFNKSNNNYSDFVDYKNYENSLKAKNNDSYNNQRDIIKNHISHELPKDNLSNSNNKFISDYDDILIRNLSNNGRSLTNCNNYFVLEDEINYLNKKL</sequence>
<evidence type="ECO:0000256" key="1">
    <source>
        <dbReference type="SAM" id="Phobius"/>
    </source>
</evidence>
<accession>A0A1Y2ATK5</accession>
<feature type="transmembrane region" description="Helical" evidence="1">
    <location>
        <begin position="232"/>
        <end position="253"/>
    </location>
</feature>
<keyword evidence="1" id="KW-1133">Transmembrane helix</keyword>
<proteinExistence type="predicted"/>